<dbReference type="EMBL" id="CAJPVI010000030">
    <property type="protein sequence ID" value="CAG2154223.1"/>
    <property type="molecule type" value="Genomic_DNA"/>
</dbReference>
<feature type="signal peptide" evidence="2">
    <location>
        <begin position="1"/>
        <end position="38"/>
    </location>
</feature>
<feature type="chain" id="PRO_5046491013" description="Tripartite tricarboxylate transporter substrate binding protein" evidence="2">
    <location>
        <begin position="39"/>
        <end position="335"/>
    </location>
</feature>
<dbReference type="InterPro" id="IPR042100">
    <property type="entry name" value="Bug_dom1"/>
</dbReference>
<dbReference type="PANTHER" id="PTHR42928">
    <property type="entry name" value="TRICARBOXYLATE-BINDING PROTEIN"/>
    <property type="match status" value="1"/>
</dbReference>
<name>A0ABN7Q2A7_9BURK</name>
<protein>
    <recommendedName>
        <fullName evidence="5">Tripartite tricarboxylate transporter substrate binding protein</fullName>
    </recommendedName>
</protein>
<dbReference type="InterPro" id="IPR005064">
    <property type="entry name" value="BUG"/>
</dbReference>
<evidence type="ECO:0000256" key="1">
    <source>
        <dbReference type="ARBA" id="ARBA00006987"/>
    </source>
</evidence>
<comment type="similarity">
    <text evidence="1">Belongs to the UPF0065 (bug) family.</text>
</comment>
<dbReference type="Gene3D" id="3.40.190.10">
    <property type="entry name" value="Periplasmic binding protein-like II"/>
    <property type="match status" value="1"/>
</dbReference>
<evidence type="ECO:0000313" key="4">
    <source>
        <dbReference type="Proteomes" id="UP000672657"/>
    </source>
</evidence>
<dbReference type="SUPFAM" id="SSF53850">
    <property type="entry name" value="Periplasmic binding protein-like II"/>
    <property type="match status" value="1"/>
</dbReference>
<dbReference type="PIRSF" id="PIRSF017082">
    <property type="entry name" value="YflP"/>
    <property type="match status" value="1"/>
</dbReference>
<reference evidence="3 4" key="1">
    <citation type="submission" date="2021-03" db="EMBL/GenBank/DDBJ databases">
        <authorList>
            <person name="Peeters C."/>
        </authorList>
    </citation>
    <scope>NUCLEOTIDE SEQUENCE [LARGE SCALE GENOMIC DNA]</scope>
    <source>
        <strain evidence="3 4">LMG 26411</strain>
    </source>
</reference>
<dbReference type="Gene3D" id="3.40.190.150">
    <property type="entry name" value="Bordetella uptake gene, domain 1"/>
    <property type="match status" value="1"/>
</dbReference>
<gene>
    <name evidence="3" type="ORF">LMG26411_04584</name>
</gene>
<organism evidence="3 4">
    <name type="scientific">Cupriavidus numazuensis</name>
    <dbReference type="NCBI Taxonomy" id="221992"/>
    <lineage>
        <taxon>Bacteria</taxon>
        <taxon>Pseudomonadati</taxon>
        <taxon>Pseudomonadota</taxon>
        <taxon>Betaproteobacteria</taxon>
        <taxon>Burkholderiales</taxon>
        <taxon>Burkholderiaceae</taxon>
        <taxon>Cupriavidus</taxon>
    </lineage>
</organism>
<sequence>MPEMPKKTTRAMRTQRARRLFLAIASGAALYAAMPAFAGEAFPVRPITLVLPFPPGGASDTQLRALAIAAAKDLGQPIVVVNRPGNGGTIAPAAMAHSAAPDGYTIALAVRTLLRLPHLSKVNFDPLKDFTYIIGLSGFSFGVVVANDAPWKSLKELIDDARARPGAITYGASGRGSSGHIAMERLARAAGVRLNFIPYKGTAEEVKDLLGGHLAAYADPGWGSMLESGKVRVLATMGEVRLKRWPQVPTLKELGYDIVVTSPIGLIGPRGMDPSVVARLHDAFRRAMVDPAYIRTMEQNDQVQEYLGSDAYTKSAAREFAREKAVVHELGITLE</sequence>
<dbReference type="Proteomes" id="UP000672657">
    <property type="component" value="Unassembled WGS sequence"/>
</dbReference>
<keyword evidence="2" id="KW-0732">Signal</keyword>
<evidence type="ECO:0000313" key="3">
    <source>
        <dbReference type="EMBL" id="CAG2154223.1"/>
    </source>
</evidence>
<evidence type="ECO:0000256" key="2">
    <source>
        <dbReference type="SAM" id="SignalP"/>
    </source>
</evidence>
<evidence type="ECO:0008006" key="5">
    <source>
        <dbReference type="Google" id="ProtNLM"/>
    </source>
</evidence>
<dbReference type="PANTHER" id="PTHR42928:SF5">
    <property type="entry name" value="BLR1237 PROTEIN"/>
    <property type="match status" value="1"/>
</dbReference>
<dbReference type="Pfam" id="PF03401">
    <property type="entry name" value="TctC"/>
    <property type="match status" value="1"/>
</dbReference>
<keyword evidence="4" id="KW-1185">Reference proteome</keyword>
<dbReference type="CDD" id="cd07012">
    <property type="entry name" value="PBP2_Bug_TTT"/>
    <property type="match status" value="1"/>
</dbReference>
<comment type="caution">
    <text evidence="3">The sequence shown here is derived from an EMBL/GenBank/DDBJ whole genome shotgun (WGS) entry which is preliminary data.</text>
</comment>
<accession>A0ABN7Q2A7</accession>
<proteinExistence type="inferred from homology"/>